<sequence length="173" mass="19749">MTNDDPSSSPAPPPLPRLDDDEMRLTNFVKPQLHPESIESQSRFLGKSGVQSVAAPSTPIEQPIIMPVMMPQAIAHPYQQQSVPDRPLTVTVNANSKAEENNNFARDHRICYFCKRGIMTKKKDWLRVVAILLVSMLCPPLSFIFCFFLCTRIIYYRECSSCHRISKRAHRVF</sequence>
<evidence type="ECO:0000313" key="4">
    <source>
        <dbReference type="Proteomes" id="UP000277928"/>
    </source>
</evidence>
<keyword evidence="4" id="KW-1185">Reference proteome</keyword>
<keyword evidence="2" id="KW-0472">Membrane</keyword>
<keyword evidence="2" id="KW-0812">Transmembrane</keyword>
<name>A0A3P6S6Y9_LITSI</name>
<feature type="transmembrane region" description="Helical" evidence="2">
    <location>
        <begin position="125"/>
        <end position="155"/>
    </location>
</feature>
<reference evidence="3 4" key="1">
    <citation type="submission" date="2018-08" db="EMBL/GenBank/DDBJ databases">
        <authorList>
            <person name="Laetsch R D."/>
            <person name="Stevens L."/>
            <person name="Kumar S."/>
            <person name="Blaxter L. M."/>
        </authorList>
    </citation>
    <scope>NUCLEOTIDE SEQUENCE [LARGE SCALE GENOMIC DNA]</scope>
</reference>
<gene>
    <name evidence="3" type="ORF">NLS_LOCUS1003</name>
</gene>
<dbReference type="EMBL" id="UYRX01000031">
    <property type="protein sequence ID" value="VDK70146.1"/>
    <property type="molecule type" value="Genomic_DNA"/>
</dbReference>
<feature type="region of interest" description="Disordered" evidence="1">
    <location>
        <begin position="1"/>
        <end position="21"/>
    </location>
</feature>
<dbReference type="OrthoDB" id="5870274at2759"/>
<evidence type="ECO:0000256" key="1">
    <source>
        <dbReference type="SAM" id="MobiDB-lite"/>
    </source>
</evidence>
<dbReference type="Proteomes" id="UP000277928">
    <property type="component" value="Unassembled WGS sequence"/>
</dbReference>
<keyword evidence="2" id="KW-1133">Transmembrane helix</keyword>
<evidence type="ECO:0000313" key="3">
    <source>
        <dbReference type="EMBL" id="VDK70146.1"/>
    </source>
</evidence>
<evidence type="ECO:0000256" key="2">
    <source>
        <dbReference type="SAM" id="Phobius"/>
    </source>
</evidence>
<evidence type="ECO:0008006" key="5">
    <source>
        <dbReference type="Google" id="ProtNLM"/>
    </source>
</evidence>
<accession>A0A3P6S6Y9</accession>
<proteinExistence type="predicted"/>
<protein>
    <recommendedName>
        <fullName evidence="5">LITAF domain-containing protein</fullName>
    </recommendedName>
</protein>
<organism evidence="3 4">
    <name type="scientific">Litomosoides sigmodontis</name>
    <name type="common">Filarial nematode worm</name>
    <dbReference type="NCBI Taxonomy" id="42156"/>
    <lineage>
        <taxon>Eukaryota</taxon>
        <taxon>Metazoa</taxon>
        <taxon>Ecdysozoa</taxon>
        <taxon>Nematoda</taxon>
        <taxon>Chromadorea</taxon>
        <taxon>Rhabditida</taxon>
        <taxon>Spirurina</taxon>
        <taxon>Spiruromorpha</taxon>
        <taxon>Filarioidea</taxon>
        <taxon>Onchocercidae</taxon>
        <taxon>Litomosoides</taxon>
    </lineage>
</organism>
<dbReference type="AlphaFoldDB" id="A0A3P6S6Y9"/>